<protein>
    <submittedName>
        <fullName evidence="1">Uncharacterized protein</fullName>
    </submittedName>
</protein>
<reference evidence="1" key="1">
    <citation type="journal article" date="2021" name="Proc. Natl. Acad. Sci. U.S.A.">
        <title>A Catalog of Tens of Thousands of Viruses from Human Metagenomes Reveals Hidden Associations with Chronic Diseases.</title>
        <authorList>
            <person name="Tisza M.J."/>
            <person name="Buck C.B."/>
        </authorList>
    </citation>
    <scope>NUCLEOTIDE SEQUENCE</scope>
    <source>
        <strain evidence="1">Ct0Tg8</strain>
    </source>
</reference>
<name>A0A8S5NBS5_9CAUD</name>
<evidence type="ECO:0000313" key="1">
    <source>
        <dbReference type="EMBL" id="DAD92150.1"/>
    </source>
</evidence>
<proteinExistence type="predicted"/>
<organism evidence="1">
    <name type="scientific">Myoviridae sp. ct0Tg8</name>
    <dbReference type="NCBI Taxonomy" id="2826598"/>
    <lineage>
        <taxon>Viruses</taxon>
        <taxon>Duplodnaviria</taxon>
        <taxon>Heunggongvirae</taxon>
        <taxon>Uroviricota</taxon>
        <taxon>Caudoviricetes</taxon>
    </lineage>
</organism>
<accession>A0A8S5NBS5</accession>
<dbReference type="EMBL" id="BK015128">
    <property type="protein sequence ID" value="DAD92150.1"/>
    <property type="molecule type" value="Genomic_DNA"/>
</dbReference>
<sequence>MRPVNKWQNCSIWKSLVIFILDYKILLMMP</sequence>